<protein>
    <submittedName>
        <fullName evidence="7">Pyrroloquinoline quinone biosynthesis protein PqqE</fullName>
    </submittedName>
</protein>
<keyword evidence="4" id="KW-0408">Iron</keyword>
<dbReference type="SFLD" id="SFLDG01067">
    <property type="entry name" value="SPASM/twitch_domain_containing"/>
    <property type="match status" value="1"/>
</dbReference>
<evidence type="ECO:0000259" key="6">
    <source>
        <dbReference type="PROSITE" id="PS51918"/>
    </source>
</evidence>
<dbReference type="PROSITE" id="PS51918">
    <property type="entry name" value="RADICAL_SAM"/>
    <property type="match status" value="1"/>
</dbReference>
<proteinExistence type="predicted"/>
<evidence type="ECO:0000313" key="8">
    <source>
        <dbReference type="Proteomes" id="UP000054773"/>
    </source>
</evidence>
<dbReference type="PANTHER" id="PTHR11228:SF7">
    <property type="entry name" value="PQQA PEPTIDE CYCLASE"/>
    <property type="match status" value="1"/>
</dbReference>
<comment type="caution">
    <text evidence="7">The sequence shown here is derived from an EMBL/GenBank/DDBJ whole genome shotgun (WGS) entry which is preliminary data.</text>
</comment>
<gene>
    <name evidence="7" type="ORF">Lery_1866</name>
</gene>
<organism evidence="7 8">
    <name type="scientific">Legionella erythra</name>
    <dbReference type="NCBI Taxonomy" id="448"/>
    <lineage>
        <taxon>Bacteria</taxon>
        <taxon>Pseudomonadati</taxon>
        <taxon>Pseudomonadota</taxon>
        <taxon>Gammaproteobacteria</taxon>
        <taxon>Legionellales</taxon>
        <taxon>Legionellaceae</taxon>
        <taxon>Legionella</taxon>
    </lineage>
</organism>
<evidence type="ECO:0000313" key="7">
    <source>
        <dbReference type="EMBL" id="KTC96074.1"/>
    </source>
</evidence>
<dbReference type="Pfam" id="PF04055">
    <property type="entry name" value="Radical_SAM"/>
    <property type="match status" value="1"/>
</dbReference>
<keyword evidence="3" id="KW-0479">Metal-binding</keyword>
<evidence type="ECO:0000256" key="1">
    <source>
        <dbReference type="ARBA" id="ARBA00001966"/>
    </source>
</evidence>
<dbReference type="PANTHER" id="PTHR11228">
    <property type="entry name" value="RADICAL SAM DOMAIN PROTEIN"/>
    <property type="match status" value="1"/>
</dbReference>
<dbReference type="STRING" id="448.Lery_1866"/>
<dbReference type="InterPro" id="IPR007197">
    <property type="entry name" value="rSAM"/>
</dbReference>
<accession>A0A0W0TKG5</accession>
<reference evidence="7 8" key="1">
    <citation type="submission" date="2015-11" db="EMBL/GenBank/DDBJ databases">
        <title>Genomic analysis of 38 Legionella species identifies large and diverse effector repertoires.</title>
        <authorList>
            <person name="Burstein D."/>
            <person name="Amaro F."/>
            <person name="Zusman T."/>
            <person name="Lifshitz Z."/>
            <person name="Cohen O."/>
            <person name="Gilbert J.A."/>
            <person name="Pupko T."/>
            <person name="Shuman H.A."/>
            <person name="Segal G."/>
        </authorList>
    </citation>
    <scope>NUCLEOTIDE SEQUENCE [LARGE SCALE GENOMIC DNA]</scope>
    <source>
        <strain evidence="7 8">SE-32A-C8</strain>
    </source>
</reference>
<dbReference type="GO" id="GO:0003824">
    <property type="term" value="F:catalytic activity"/>
    <property type="evidence" value="ECO:0007669"/>
    <property type="project" value="InterPro"/>
</dbReference>
<keyword evidence="2" id="KW-0949">S-adenosyl-L-methionine</keyword>
<dbReference type="Gene3D" id="3.20.20.70">
    <property type="entry name" value="Aldolase class I"/>
    <property type="match status" value="1"/>
</dbReference>
<evidence type="ECO:0000256" key="4">
    <source>
        <dbReference type="ARBA" id="ARBA00023004"/>
    </source>
</evidence>
<name>A0A0W0TKG5_LEGER</name>
<dbReference type="GO" id="GO:0051536">
    <property type="term" value="F:iron-sulfur cluster binding"/>
    <property type="evidence" value="ECO:0007669"/>
    <property type="project" value="UniProtKB-KW"/>
</dbReference>
<dbReference type="GO" id="GO:0046872">
    <property type="term" value="F:metal ion binding"/>
    <property type="evidence" value="ECO:0007669"/>
    <property type="project" value="UniProtKB-KW"/>
</dbReference>
<dbReference type="RefSeq" id="WP_058527011.1">
    <property type="nucleotide sequence ID" value="NZ_CAAAHY010000007.1"/>
</dbReference>
<feature type="domain" description="Radical SAM core" evidence="6">
    <location>
        <begin position="17"/>
        <end position="237"/>
    </location>
</feature>
<keyword evidence="5" id="KW-0411">Iron-sulfur</keyword>
<comment type="cofactor">
    <cofactor evidence="1">
        <name>[4Fe-4S] cluster</name>
        <dbReference type="ChEBI" id="CHEBI:49883"/>
    </cofactor>
</comment>
<dbReference type="Proteomes" id="UP000054773">
    <property type="component" value="Unassembled WGS sequence"/>
</dbReference>
<dbReference type="EMBL" id="LNYA01000030">
    <property type="protein sequence ID" value="KTC96074.1"/>
    <property type="molecule type" value="Genomic_DNA"/>
</dbReference>
<evidence type="ECO:0000256" key="5">
    <source>
        <dbReference type="ARBA" id="ARBA00023014"/>
    </source>
</evidence>
<dbReference type="OrthoDB" id="9763993at2"/>
<keyword evidence="8" id="KW-1185">Reference proteome</keyword>
<dbReference type="CDD" id="cd01335">
    <property type="entry name" value="Radical_SAM"/>
    <property type="match status" value="1"/>
</dbReference>
<dbReference type="InterPro" id="IPR013785">
    <property type="entry name" value="Aldolase_TIM"/>
</dbReference>
<dbReference type="InterPro" id="IPR058240">
    <property type="entry name" value="rSAM_sf"/>
</dbReference>
<sequence>MSINPQHEALPILFGDLETSYSTWLTLTNLCNIHCKYCFNYISHCNEHMPSKLAVGILKAQLLALNKDTNETYSVIYFGGEPTLNQDALLGSIDFLLENDVLCRQCLMTNGVFNQKLLDQLINKNIDFQVSFDGVSNNLRFNKNLTKRIANETITTIKKLTDHHEYVTVRATIHADNVNNMSDLVRFCAAYGVSRLQCAPICDFGDAKANLVRQPELHAYMASFEEAIHLASEYGIDMEVKGAAHLQAMTRHKMKIPLVWLPDGQVAMTITYASSAIKGAEKIIIGRYSEEEEAIILDQDKVDKLKSNYQKNRQKYCENCPIRELCSGTVQFTPFATDTFIPERDQYFCQLAVRMVQQFPVVA</sequence>
<evidence type="ECO:0000256" key="2">
    <source>
        <dbReference type="ARBA" id="ARBA00022691"/>
    </source>
</evidence>
<dbReference type="AlphaFoldDB" id="A0A0W0TKG5"/>
<dbReference type="SUPFAM" id="SSF102114">
    <property type="entry name" value="Radical SAM enzymes"/>
    <property type="match status" value="1"/>
</dbReference>
<dbReference type="InterPro" id="IPR050377">
    <property type="entry name" value="Radical_SAM_PqqE_MftC-like"/>
</dbReference>
<dbReference type="SFLD" id="SFLDS00029">
    <property type="entry name" value="Radical_SAM"/>
    <property type="match status" value="1"/>
</dbReference>
<dbReference type="PATRIC" id="fig|448.7.peg.1954"/>
<evidence type="ECO:0000256" key="3">
    <source>
        <dbReference type="ARBA" id="ARBA00022723"/>
    </source>
</evidence>